<name>A0A2P2NN05_RHIMU</name>
<dbReference type="EMBL" id="GGEC01063361">
    <property type="protein sequence ID" value="MBX43845.1"/>
    <property type="molecule type" value="Transcribed_RNA"/>
</dbReference>
<protein>
    <submittedName>
        <fullName evidence="1">Uncharacterized protein</fullName>
    </submittedName>
</protein>
<proteinExistence type="predicted"/>
<dbReference type="AlphaFoldDB" id="A0A2P2NN05"/>
<accession>A0A2P2NN05</accession>
<reference evidence="1" key="1">
    <citation type="submission" date="2018-02" db="EMBL/GenBank/DDBJ databases">
        <title>Rhizophora mucronata_Transcriptome.</title>
        <authorList>
            <person name="Meera S.P."/>
            <person name="Sreeshan A."/>
            <person name="Augustine A."/>
        </authorList>
    </citation>
    <scope>NUCLEOTIDE SEQUENCE</scope>
    <source>
        <tissue evidence="1">Leaf</tissue>
    </source>
</reference>
<sequence length="42" mass="4935">MSYTKLMLVTAIALFLSQLHRLFNGRTVVPRRRRTIFLRNSG</sequence>
<evidence type="ECO:0000313" key="1">
    <source>
        <dbReference type="EMBL" id="MBX43845.1"/>
    </source>
</evidence>
<organism evidence="1">
    <name type="scientific">Rhizophora mucronata</name>
    <name type="common">Asiatic mangrove</name>
    <dbReference type="NCBI Taxonomy" id="61149"/>
    <lineage>
        <taxon>Eukaryota</taxon>
        <taxon>Viridiplantae</taxon>
        <taxon>Streptophyta</taxon>
        <taxon>Embryophyta</taxon>
        <taxon>Tracheophyta</taxon>
        <taxon>Spermatophyta</taxon>
        <taxon>Magnoliopsida</taxon>
        <taxon>eudicotyledons</taxon>
        <taxon>Gunneridae</taxon>
        <taxon>Pentapetalae</taxon>
        <taxon>rosids</taxon>
        <taxon>fabids</taxon>
        <taxon>Malpighiales</taxon>
        <taxon>Rhizophoraceae</taxon>
        <taxon>Rhizophora</taxon>
    </lineage>
</organism>